<accession>A0A1M5J6L6</accession>
<evidence type="ECO:0000313" key="2">
    <source>
        <dbReference type="Proteomes" id="UP000189796"/>
    </source>
</evidence>
<protein>
    <submittedName>
        <fullName evidence="1">DNA-sulfur modification-associated</fullName>
    </submittedName>
</protein>
<organism evidence="1 2">
    <name type="scientific">Bradyrhizobium erythrophlei</name>
    <dbReference type="NCBI Taxonomy" id="1437360"/>
    <lineage>
        <taxon>Bacteria</taxon>
        <taxon>Pseudomonadati</taxon>
        <taxon>Pseudomonadota</taxon>
        <taxon>Alphaproteobacteria</taxon>
        <taxon>Hyphomicrobiales</taxon>
        <taxon>Nitrobacteraceae</taxon>
        <taxon>Bradyrhizobium</taxon>
    </lineage>
</organism>
<reference evidence="1 2" key="1">
    <citation type="submission" date="2016-11" db="EMBL/GenBank/DDBJ databases">
        <authorList>
            <person name="Jaros S."/>
            <person name="Januszkiewicz K."/>
            <person name="Wedrychowicz H."/>
        </authorList>
    </citation>
    <scope>NUCLEOTIDE SEQUENCE [LARGE SCALE GENOMIC DNA]</scope>
    <source>
        <strain evidence="1 2">GAS138</strain>
    </source>
</reference>
<sequence length="223" mass="26001">MQIPAIRFKQWLKEWDQYDYEISAHRRRPEPHIYLFSMKAADLRRISDVYRRRRDGDVAEGIQRRRDESRTARIQRYVKYGYPYGDLRADQNREEFASLRKPGWLPTAIVVNILRPGDQRHGQTINAEHVITIKKGFGSPYTLVIPSIDSLSQSQLPPLEVIDGQHRLWAFEETDSESPVPDDFELPVVAYHGLDIAWQAYLFWSINVWSTIRATGSLFVSLG</sequence>
<dbReference type="Proteomes" id="UP000189796">
    <property type="component" value="Chromosome I"/>
</dbReference>
<dbReference type="InterPro" id="IPR017642">
    <property type="entry name" value="DNA_S_mod_DndB"/>
</dbReference>
<evidence type="ECO:0000313" key="1">
    <source>
        <dbReference type="EMBL" id="SHG35643.1"/>
    </source>
</evidence>
<dbReference type="OrthoDB" id="9789139at2"/>
<name>A0A1M5J6L6_9BRAD</name>
<proteinExistence type="predicted"/>
<dbReference type="Pfam" id="PF14072">
    <property type="entry name" value="DndB"/>
    <property type="match status" value="1"/>
</dbReference>
<dbReference type="RefSeq" id="WP_079600474.1">
    <property type="nucleotide sequence ID" value="NZ_LT670817.1"/>
</dbReference>
<dbReference type="EMBL" id="LT670817">
    <property type="protein sequence ID" value="SHG35643.1"/>
    <property type="molecule type" value="Genomic_DNA"/>
</dbReference>
<dbReference type="AlphaFoldDB" id="A0A1M5J6L6"/>
<gene>
    <name evidence="1" type="ORF">SAMN05443248_1264</name>
</gene>